<protein>
    <submittedName>
        <fullName evidence="1 3">Uncharacterized protein</fullName>
    </submittedName>
</protein>
<keyword evidence="4" id="KW-1185">Reference proteome</keyword>
<organism evidence="1 4">
    <name type="scientific">Medicago truncatula</name>
    <name type="common">Barrel medic</name>
    <name type="synonym">Medicago tribuloides</name>
    <dbReference type="NCBI Taxonomy" id="3880"/>
    <lineage>
        <taxon>Eukaryota</taxon>
        <taxon>Viridiplantae</taxon>
        <taxon>Streptophyta</taxon>
        <taxon>Embryophyta</taxon>
        <taxon>Tracheophyta</taxon>
        <taxon>Spermatophyta</taxon>
        <taxon>Magnoliopsida</taxon>
        <taxon>eudicotyledons</taxon>
        <taxon>Gunneridae</taxon>
        <taxon>Pentapetalae</taxon>
        <taxon>rosids</taxon>
        <taxon>fabids</taxon>
        <taxon>Fabales</taxon>
        <taxon>Fabaceae</taxon>
        <taxon>Papilionoideae</taxon>
        <taxon>50 kb inversion clade</taxon>
        <taxon>NPAAA clade</taxon>
        <taxon>Hologalegina</taxon>
        <taxon>IRL clade</taxon>
        <taxon>Trifolieae</taxon>
        <taxon>Medicago</taxon>
    </lineage>
</organism>
<gene>
    <name evidence="1" type="ordered locus">MTR_3g087090</name>
    <name evidence="2" type="ORF">MtrunA17_Chr3g0123921</name>
</gene>
<reference evidence="2" key="4">
    <citation type="journal article" date="2018" name="Nat. Plants">
        <title>Whole-genome landscape of Medicago truncatula symbiotic genes.</title>
        <authorList>
            <person name="Pecrix Y."/>
            <person name="Gamas P."/>
            <person name="Carrere S."/>
        </authorList>
    </citation>
    <scope>NUCLEOTIDE SEQUENCE</scope>
    <source>
        <tissue evidence="2">Leaves</tissue>
    </source>
</reference>
<name>G7J3Q7_MEDTR</name>
<dbReference type="EnsemblPlants" id="AES72192">
    <property type="protein sequence ID" value="AES72192"/>
    <property type="gene ID" value="MTR_3g087090"/>
</dbReference>
<proteinExistence type="predicted"/>
<dbReference type="AlphaFoldDB" id="G7J3Q7"/>
<accession>G7J3Q7</accession>
<dbReference type="Gramene" id="rna17823">
    <property type="protein sequence ID" value="RHN69367.1"/>
    <property type="gene ID" value="gene17823"/>
</dbReference>
<dbReference type="EMBL" id="PSQE01000003">
    <property type="protein sequence ID" value="RHN69367.1"/>
    <property type="molecule type" value="Genomic_DNA"/>
</dbReference>
<dbReference type="PaxDb" id="3880-AES72192"/>
<sequence length="105" mass="11871">MSVEALAMGGVDYKERAINHCESQGGLTPPQAKSQTDDLSLGTHRVINNNNSCVYSSKLFPYDEWVKLKMREWARAVASNNETKANLKVSEIFLIMDHHRHIRGN</sequence>
<reference evidence="1 4" key="2">
    <citation type="journal article" date="2014" name="BMC Genomics">
        <title>An improved genome release (version Mt4.0) for the model legume Medicago truncatula.</title>
        <authorList>
            <person name="Tang H."/>
            <person name="Krishnakumar V."/>
            <person name="Bidwell S."/>
            <person name="Rosen B."/>
            <person name="Chan A."/>
            <person name="Zhou S."/>
            <person name="Gentzbittel L."/>
            <person name="Childs K.L."/>
            <person name="Yandell M."/>
            <person name="Gundlach H."/>
            <person name="Mayer K.F."/>
            <person name="Schwartz D.C."/>
            <person name="Town C.D."/>
        </authorList>
    </citation>
    <scope>GENOME REANNOTATION</scope>
    <source>
        <strain evidence="3 4">cv. Jemalong A17</strain>
    </source>
</reference>
<evidence type="ECO:0000313" key="2">
    <source>
        <dbReference type="EMBL" id="RHN69367.1"/>
    </source>
</evidence>
<dbReference type="HOGENOM" id="CLU_2376961_0_0_1"/>
<dbReference type="Proteomes" id="UP000002051">
    <property type="component" value="Chromosome 3"/>
</dbReference>
<evidence type="ECO:0000313" key="1">
    <source>
        <dbReference type="EMBL" id="AES72192.1"/>
    </source>
</evidence>
<evidence type="ECO:0000313" key="4">
    <source>
        <dbReference type="Proteomes" id="UP000002051"/>
    </source>
</evidence>
<evidence type="ECO:0000313" key="3">
    <source>
        <dbReference type="EnsemblPlants" id="AES72192"/>
    </source>
</evidence>
<dbReference type="EMBL" id="CM001219">
    <property type="protein sequence ID" value="AES72192.1"/>
    <property type="molecule type" value="Genomic_DNA"/>
</dbReference>
<reference evidence="3" key="3">
    <citation type="submission" date="2015-04" db="UniProtKB">
        <authorList>
            <consortium name="EnsemblPlants"/>
        </authorList>
    </citation>
    <scope>IDENTIFICATION</scope>
    <source>
        <strain evidence="3">cv. Jemalong A17</strain>
    </source>
</reference>
<reference evidence="1 4" key="1">
    <citation type="journal article" date="2011" name="Nature">
        <title>The Medicago genome provides insight into the evolution of rhizobial symbioses.</title>
        <authorList>
            <person name="Young N.D."/>
            <person name="Debelle F."/>
            <person name="Oldroyd G.E."/>
            <person name="Geurts R."/>
            <person name="Cannon S.B."/>
            <person name="Udvardi M.K."/>
            <person name="Benedito V.A."/>
            <person name="Mayer K.F."/>
            <person name="Gouzy J."/>
            <person name="Schoof H."/>
            <person name="Van de Peer Y."/>
            <person name="Proost S."/>
            <person name="Cook D.R."/>
            <person name="Meyers B.C."/>
            <person name="Spannagl M."/>
            <person name="Cheung F."/>
            <person name="De Mita S."/>
            <person name="Krishnakumar V."/>
            <person name="Gundlach H."/>
            <person name="Zhou S."/>
            <person name="Mudge J."/>
            <person name="Bharti A.K."/>
            <person name="Murray J.D."/>
            <person name="Naoumkina M.A."/>
            <person name="Rosen B."/>
            <person name="Silverstein K.A."/>
            <person name="Tang H."/>
            <person name="Rombauts S."/>
            <person name="Zhao P.X."/>
            <person name="Zhou P."/>
            <person name="Barbe V."/>
            <person name="Bardou P."/>
            <person name="Bechner M."/>
            <person name="Bellec A."/>
            <person name="Berger A."/>
            <person name="Berges H."/>
            <person name="Bidwell S."/>
            <person name="Bisseling T."/>
            <person name="Choisne N."/>
            <person name="Couloux A."/>
            <person name="Denny R."/>
            <person name="Deshpande S."/>
            <person name="Dai X."/>
            <person name="Doyle J.J."/>
            <person name="Dudez A.M."/>
            <person name="Farmer A.D."/>
            <person name="Fouteau S."/>
            <person name="Franken C."/>
            <person name="Gibelin C."/>
            <person name="Gish J."/>
            <person name="Goldstein S."/>
            <person name="Gonzalez A.J."/>
            <person name="Green P.J."/>
            <person name="Hallab A."/>
            <person name="Hartog M."/>
            <person name="Hua A."/>
            <person name="Humphray S.J."/>
            <person name="Jeong D.H."/>
            <person name="Jing Y."/>
            <person name="Jocker A."/>
            <person name="Kenton S.M."/>
            <person name="Kim D.J."/>
            <person name="Klee K."/>
            <person name="Lai H."/>
            <person name="Lang C."/>
            <person name="Lin S."/>
            <person name="Macmil S.L."/>
            <person name="Magdelenat G."/>
            <person name="Matthews L."/>
            <person name="McCorrison J."/>
            <person name="Monaghan E.L."/>
            <person name="Mun J.H."/>
            <person name="Najar F.Z."/>
            <person name="Nicholson C."/>
            <person name="Noirot C."/>
            <person name="O'Bleness M."/>
            <person name="Paule C.R."/>
            <person name="Poulain J."/>
            <person name="Prion F."/>
            <person name="Qin B."/>
            <person name="Qu C."/>
            <person name="Retzel E.F."/>
            <person name="Riddle C."/>
            <person name="Sallet E."/>
            <person name="Samain S."/>
            <person name="Samson N."/>
            <person name="Sanders I."/>
            <person name="Saurat O."/>
            <person name="Scarpelli C."/>
            <person name="Schiex T."/>
            <person name="Segurens B."/>
            <person name="Severin A.J."/>
            <person name="Sherrier D.J."/>
            <person name="Shi R."/>
            <person name="Sims S."/>
            <person name="Singer S.R."/>
            <person name="Sinharoy S."/>
            <person name="Sterck L."/>
            <person name="Viollet A."/>
            <person name="Wang B.B."/>
            <person name="Wang K."/>
            <person name="Wang M."/>
            <person name="Wang X."/>
            <person name="Warfsmann J."/>
            <person name="Weissenbach J."/>
            <person name="White D.D."/>
            <person name="White J.D."/>
            <person name="Wiley G.B."/>
            <person name="Wincker P."/>
            <person name="Xing Y."/>
            <person name="Yang L."/>
            <person name="Yao Z."/>
            <person name="Ying F."/>
            <person name="Zhai J."/>
            <person name="Zhou L."/>
            <person name="Zuber A."/>
            <person name="Denarie J."/>
            <person name="Dixon R.A."/>
            <person name="May G.D."/>
            <person name="Schwartz D.C."/>
            <person name="Rogers J."/>
            <person name="Quetier F."/>
            <person name="Town C.D."/>
            <person name="Roe B.A."/>
        </authorList>
    </citation>
    <scope>NUCLEOTIDE SEQUENCE [LARGE SCALE GENOMIC DNA]</scope>
    <source>
        <strain evidence="1">A17</strain>
        <strain evidence="3 4">cv. Jemalong A17</strain>
    </source>
</reference>
<dbReference type="Proteomes" id="UP000265566">
    <property type="component" value="Chromosome 3"/>
</dbReference>